<dbReference type="Proteomes" id="UP001268089">
    <property type="component" value="Unassembled WGS sequence"/>
</dbReference>
<name>A0ABU1ZMP6_9BURK</name>
<dbReference type="PROSITE" id="PS51464">
    <property type="entry name" value="SIS"/>
    <property type="match status" value="1"/>
</dbReference>
<dbReference type="Gene3D" id="3.40.50.10490">
    <property type="entry name" value="Glucose-6-phosphate isomerase like protein, domain 1"/>
    <property type="match status" value="1"/>
</dbReference>
<sequence>MATPSSIHASYFIQRIEHALDGLPESERRVMALACSDPKAFLDMSAEQASLRAKVSKPTVVRACRRVGYEGLTEFKRHLVLYLGSSSHDLPYVNYSLKHQDDIENLGANLSSNLISAIDAFRKSAGFGSIQQAAQAINAALDRHGHVLLMGVGNSGIVATDAQHKFYHLGVNCTVCQDTDQQVITATMAQPQDCLIAFSTSGRTADLVHAAQIAKKGKVKIVAVTKTGSPLAQVADVVIPVEHDEDSNLALPMVSRVLQLLVVDILVMAVATKRSPHLAPQLKALEKNIKHKRGHL</sequence>
<evidence type="ECO:0000313" key="8">
    <source>
        <dbReference type="Proteomes" id="UP001268089"/>
    </source>
</evidence>
<evidence type="ECO:0000256" key="4">
    <source>
        <dbReference type="ARBA" id="ARBA00023163"/>
    </source>
</evidence>
<keyword evidence="1" id="KW-0805">Transcription regulation</keyword>
<evidence type="ECO:0000256" key="1">
    <source>
        <dbReference type="ARBA" id="ARBA00023015"/>
    </source>
</evidence>
<dbReference type="PANTHER" id="PTHR30514:SF1">
    <property type="entry name" value="HTH-TYPE TRANSCRIPTIONAL REGULATOR HEXR-RELATED"/>
    <property type="match status" value="1"/>
</dbReference>
<evidence type="ECO:0000259" key="5">
    <source>
        <dbReference type="PROSITE" id="PS51071"/>
    </source>
</evidence>
<protein>
    <submittedName>
        <fullName evidence="7">RpiR family carbohydrate utilization transcriptional regulator</fullName>
    </submittedName>
</protein>
<dbReference type="InterPro" id="IPR001347">
    <property type="entry name" value="SIS_dom"/>
</dbReference>
<gene>
    <name evidence="7" type="ORF">J2X15_002095</name>
</gene>
<dbReference type="InterPro" id="IPR036388">
    <property type="entry name" value="WH-like_DNA-bd_sf"/>
</dbReference>
<keyword evidence="3" id="KW-0324">Glycolysis</keyword>
<dbReference type="SUPFAM" id="SSF53697">
    <property type="entry name" value="SIS domain"/>
    <property type="match status" value="1"/>
</dbReference>
<evidence type="ECO:0000313" key="7">
    <source>
        <dbReference type="EMBL" id="MDR7306809.1"/>
    </source>
</evidence>
<feature type="domain" description="SIS" evidence="6">
    <location>
        <begin position="133"/>
        <end position="276"/>
    </location>
</feature>
<dbReference type="InterPro" id="IPR009057">
    <property type="entry name" value="Homeodomain-like_sf"/>
</dbReference>
<dbReference type="CDD" id="cd05013">
    <property type="entry name" value="SIS_RpiR"/>
    <property type="match status" value="1"/>
</dbReference>
<dbReference type="Gene3D" id="1.10.10.10">
    <property type="entry name" value="Winged helix-like DNA-binding domain superfamily/Winged helix DNA-binding domain"/>
    <property type="match status" value="1"/>
</dbReference>
<proteinExistence type="predicted"/>
<dbReference type="PROSITE" id="PS51071">
    <property type="entry name" value="HTH_RPIR"/>
    <property type="match status" value="1"/>
</dbReference>
<dbReference type="Pfam" id="PF01380">
    <property type="entry name" value="SIS"/>
    <property type="match status" value="1"/>
</dbReference>
<evidence type="ECO:0000256" key="2">
    <source>
        <dbReference type="ARBA" id="ARBA00023125"/>
    </source>
</evidence>
<dbReference type="InterPro" id="IPR047640">
    <property type="entry name" value="RpiR-like"/>
</dbReference>
<dbReference type="PANTHER" id="PTHR30514">
    <property type="entry name" value="GLUCOKINASE"/>
    <property type="match status" value="1"/>
</dbReference>
<dbReference type="InterPro" id="IPR035472">
    <property type="entry name" value="RpiR-like_SIS"/>
</dbReference>
<keyword evidence="8" id="KW-1185">Reference proteome</keyword>
<comment type="caution">
    <text evidence="7">The sequence shown here is derived from an EMBL/GenBank/DDBJ whole genome shotgun (WGS) entry which is preliminary data.</text>
</comment>
<dbReference type="RefSeq" id="WP_310342344.1">
    <property type="nucleotide sequence ID" value="NZ_JAVDXO010000004.1"/>
</dbReference>
<organism evidence="7 8">
    <name type="scientific">Rhodoferax saidenbachensis</name>
    <dbReference type="NCBI Taxonomy" id="1484693"/>
    <lineage>
        <taxon>Bacteria</taxon>
        <taxon>Pseudomonadati</taxon>
        <taxon>Pseudomonadota</taxon>
        <taxon>Betaproteobacteria</taxon>
        <taxon>Burkholderiales</taxon>
        <taxon>Comamonadaceae</taxon>
        <taxon>Rhodoferax</taxon>
    </lineage>
</organism>
<keyword evidence="4" id="KW-0804">Transcription</keyword>
<dbReference type="InterPro" id="IPR046348">
    <property type="entry name" value="SIS_dom_sf"/>
</dbReference>
<keyword evidence="2" id="KW-0238">DNA-binding</keyword>
<dbReference type="EMBL" id="JAVDXO010000004">
    <property type="protein sequence ID" value="MDR7306809.1"/>
    <property type="molecule type" value="Genomic_DNA"/>
</dbReference>
<dbReference type="Pfam" id="PF01418">
    <property type="entry name" value="HTH_6"/>
    <property type="match status" value="1"/>
</dbReference>
<reference evidence="7 8" key="1">
    <citation type="submission" date="2023-07" db="EMBL/GenBank/DDBJ databases">
        <title>Sorghum-associated microbial communities from plants grown in Nebraska, USA.</title>
        <authorList>
            <person name="Schachtman D."/>
        </authorList>
    </citation>
    <scope>NUCLEOTIDE SEQUENCE [LARGE SCALE GENOMIC DNA]</scope>
    <source>
        <strain evidence="7 8">BE308</strain>
    </source>
</reference>
<feature type="domain" description="HTH rpiR-type" evidence="5">
    <location>
        <begin position="10"/>
        <end position="86"/>
    </location>
</feature>
<accession>A0ABU1ZMP6</accession>
<evidence type="ECO:0000259" key="6">
    <source>
        <dbReference type="PROSITE" id="PS51464"/>
    </source>
</evidence>
<dbReference type="InterPro" id="IPR000281">
    <property type="entry name" value="HTH_RpiR"/>
</dbReference>
<dbReference type="SUPFAM" id="SSF46689">
    <property type="entry name" value="Homeodomain-like"/>
    <property type="match status" value="1"/>
</dbReference>
<evidence type="ECO:0000256" key="3">
    <source>
        <dbReference type="ARBA" id="ARBA00023152"/>
    </source>
</evidence>